<gene>
    <name evidence="1" type="ORF">L1987_20896</name>
</gene>
<dbReference type="Proteomes" id="UP001056120">
    <property type="component" value="Linkage Group LG07"/>
</dbReference>
<accession>A0ACB9ISH6</accession>
<sequence>MALSHLLHLHRLPYWRLISDVTLSVDLSITSMQFSLWFESKAENTESGGNDSVGGRLDCGNNRSVDAGKWIRKHNRFEMRFDSVVGGFIGEFLLREPAGGGRKAIGAEEG</sequence>
<proteinExistence type="predicted"/>
<keyword evidence="2" id="KW-1185">Reference proteome</keyword>
<evidence type="ECO:0000313" key="2">
    <source>
        <dbReference type="Proteomes" id="UP001056120"/>
    </source>
</evidence>
<reference evidence="2" key="1">
    <citation type="journal article" date="2022" name="Mol. Ecol. Resour.">
        <title>The genomes of chicory, endive, great burdock and yacon provide insights into Asteraceae palaeo-polyploidization history and plant inulin production.</title>
        <authorList>
            <person name="Fan W."/>
            <person name="Wang S."/>
            <person name="Wang H."/>
            <person name="Wang A."/>
            <person name="Jiang F."/>
            <person name="Liu H."/>
            <person name="Zhao H."/>
            <person name="Xu D."/>
            <person name="Zhang Y."/>
        </authorList>
    </citation>
    <scope>NUCLEOTIDE SEQUENCE [LARGE SCALE GENOMIC DNA]</scope>
    <source>
        <strain evidence="2">cv. Yunnan</strain>
    </source>
</reference>
<evidence type="ECO:0000313" key="1">
    <source>
        <dbReference type="EMBL" id="KAI3811178.1"/>
    </source>
</evidence>
<dbReference type="EMBL" id="CM042024">
    <property type="protein sequence ID" value="KAI3811178.1"/>
    <property type="molecule type" value="Genomic_DNA"/>
</dbReference>
<comment type="caution">
    <text evidence="1">The sequence shown here is derived from an EMBL/GenBank/DDBJ whole genome shotgun (WGS) entry which is preliminary data.</text>
</comment>
<name>A0ACB9ISH6_9ASTR</name>
<organism evidence="1 2">
    <name type="scientific">Smallanthus sonchifolius</name>
    <dbReference type="NCBI Taxonomy" id="185202"/>
    <lineage>
        <taxon>Eukaryota</taxon>
        <taxon>Viridiplantae</taxon>
        <taxon>Streptophyta</taxon>
        <taxon>Embryophyta</taxon>
        <taxon>Tracheophyta</taxon>
        <taxon>Spermatophyta</taxon>
        <taxon>Magnoliopsida</taxon>
        <taxon>eudicotyledons</taxon>
        <taxon>Gunneridae</taxon>
        <taxon>Pentapetalae</taxon>
        <taxon>asterids</taxon>
        <taxon>campanulids</taxon>
        <taxon>Asterales</taxon>
        <taxon>Asteraceae</taxon>
        <taxon>Asteroideae</taxon>
        <taxon>Heliantheae alliance</taxon>
        <taxon>Millerieae</taxon>
        <taxon>Smallanthus</taxon>
    </lineage>
</organism>
<reference evidence="1 2" key="2">
    <citation type="journal article" date="2022" name="Mol. Ecol. Resour.">
        <title>The genomes of chicory, endive, great burdock and yacon provide insights into Asteraceae paleo-polyploidization history and plant inulin production.</title>
        <authorList>
            <person name="Fan W."/>
            <person name="Wang S."/>
            <person name="Wang H."/>
            <person name="Wang A."/>
            <person name="Jiang F."/>
            <person name="Liu H."/>
            <person name="Zhao H."/>
            <person name="Xu D."/>
            <person name="Zhang Y."/>
        </authorList>
    </citation>
    <scope>NUCLEOTIDE SEQUENCE [LARGE SCALE GENOMIC DNA]</scope>
    <source>
        <strain evidence="2">cv. Yunnan</strain>
        <tissue evidence="1">Leaves</tissue>
    </source>
</reference>
<protein>
    <submittedName>
        <fullName evidence="1">Uncharacterized protein</fullName>
    </submittedName>
</protein>